<feature type="transmembrane region" description="Helical" evidence="6">
    <location>
        <begin position="382"/>
        <end position="400"/>
    </location>
</feature>
<evidence type="ECO:0000259" key="7">
    <source>
        <dbReference type="Pfam" id="PF03772"/>
    </source>
</evidence>
<comment type="caution">
    <text evidence="8">The sequence shown here is derived from an EMBL/GenBank/DDBJ whole genome shotgun (WGS) entry which is preliminary data.</text>
</comment>
<proteinExistence type="predicted"/>
<feature type="transmembrane region" description="Helical" evidence="6">
    <location>
        <begin position="284"/>
        <end position="304"/>
    </location>
</feature>
<dbReference type="GO" id="GO:0005886">
    <property type="term" value="C:plasma membrane"/>
    <property type="evidence" value="ECO:0007669"/>
    <property type="project" value="UniProtKB-SubCell"/>
</dbReference>
<evidence type="ECO:0000256" key="2">
    <source>
        <dbReference type="ARBA" id="ARBA00022475"/>
    </source>
</evidence>
<evidence type="ECO:0000313" key="9">
    <source>
        <dbReference type="Proteomes" id="UP000254869"/>
    </source>
</evidence>
<accession>A0A370I067</accession>
<keyword evidence="4 6" id="KW-1133">Transmembrane helix</keyword>
<feature type="transmembrane region" description="Helical" evidence="6">
    <location>
        <begin position="208"/>
        <end position="224"/>
    </location>
</feature>
<feature type="transmembrane region" description="Helical" evidence="6">
    <location>
        <begin position="183"/>
        <end position="202"/>
    </location>
</feature>
<feature type="transmembrane region" description="Helical" evidence="6">
    <location>
        <begin position="253"/>
        <end position="272"/>
    </location>
</feature>
<keyword evidence="3 6" id="KW-0812">Transmembrane</keyword>
<evidence type="ECO:0000256" key="3">
    <source>
        <dbReference type="ARBA" id="ARBA00022692"/>
    </source>
</evidence>
<dbReference type="STRING" id="1210086.GCA_001613105_05377"/>
<evidence type="ECO:0000313" key="8">
    <source>
        <dbReference type="EMBL" id="RDI63960.1"/>
    </source>
</evidence>
<dbReference type="InterPro" id="IPR004477">
    <property type="entry name" value="ComEC_N"/>
</dbReference>
<dbReference type="Pfam" id="PF03772">
    <property type="entry name" value="Competence"/>
    <property type="match status" value="1"/>
</dbReference>
<organism evidence="8 9">
    <name type="scientific">Nocardia pseudobrasiliensis</name>
    <dbReference type="NCBI Taxonomy" id="45979"/>
    <lineage>
        <taxon>Bacteria</taxon>
        <taxon>Bacillati</taxon>
        <taxon>Actinomycetota</taxon>
        <taxon>Actinomycetes</taxon>
        <taxon>Mycobacteriales</taxon>
        <taxon>Nocardiaceae</taxon>
        <taxon>Nocardia</taxon>
    </lineage>
</organism>
<name>A0A370I067_9NOCA</name>
<evidence type="ECO:0000256" key="1">
    <source>
        <dbReference type="ARBA" id="ARBA00004651"/>
    </source>
</evidence>
<feature type="domain" description="ComEC/Rec2-related protein" evidence="7">
    <location>
        <begin position="137"/>
        <end position="396"/>
    </location>
</feature>
<sequence length="425" mass="44059">MVGEGSGGTFVVVASDDPKPMRSKAFGGKRWMVGGELREFRQGESVVRAGGAVLVLVPEQGWAGVLPGQEIRFRGRVDRPWRRDLTVAVLRAQGAPIALGEVSWWQRAAGSVRAHLAEAASRALPPDAAGLLPGMVDGDVSGLPERVRENFVETDLAHLLAVSGTNVSIVLAAVLVSTRACTIDLRVGAALAALALLAFVIVARPSPSVLRAAAMGAVAICALITGRRKQAMPALCTATIALLAYSPRLALDAGFALSVLATAGLVLLAPDWSRRLRERGCPRVVAEALSVALAAFTLTAPVIVGLSGHLSPLAILANVLVEPVVAPITILGAVAAVVSCVWMPAAVLLLRLTGPPLNWMLTVAEHGAALDVSLVVPSGNAGAALATAFVALIIGIDRLARRKAMPAEVKNADSQRVRGNRSIDS</sequence>
<evidence type="ECO:0000256" key="6">
    <source>
        <dbReference type="SAM" id="Phobius"/>
    </source>
</evidence>
<dbReference type="InterPro" id="IPR052159">
    <property type="entry name" value="Competence_DNA_uptake"/>
</dbReference>
<dbReference type="AlphaFoldDB" id="A0A370I067"/>
<keyword evidence="9" id="KW-1185">Reference proteome</keyword>
<dbReference type="PANTHER" id="PTHR30619">
    <property type="entry name" value="DNA INTERNALIZATION/COMPETENCE PROTEIN COMEC/REC2"/>
    <property type="match status" value="1"/>
</dbReference>
<dbReference type="EMBL" id="QQBC01000009">
    <property type="protein sequence ID" value="RDI63960.1"/>
    <property type="molecule type" value="Genomic_DNA"/>
</dbReference>
<keyword evidence="2" id="KW-1003">Cell membrane</keyword>
<feature type="transmembrane region" description="Helical" evidence="6">
    <location>
        <begin position="156"/>
        <end position="176"/>
    </location>
</feature>
<feature type="transmembrane region" description="Helical" evidence="6">
    <location>
        <begin position="324"/>
        <end position="350"/>
    </location>
</feature>
<evidence type="ECO:0000256" key="5">
    <source>
        <dbReference type="ARBA" id="ARBA00023136"/>
    </source>
</evidence>
<reference evidence="8 9" key="1">
    <citation type="submission" date="2018-07" db="EMBL/GenBank/DDBJ databases">
        <title>Genomic Encyclopedia of Type Strains, Phase IV (KMG-IV): sequencing the most valuable type-strain genomes for metagenomic binning, comparative biology and taxonomic classification.</title>
        <authorList>
            <person name="Goeker M."/>
        </authorList>
    </citation>
    <scope>NUCLEOTIDE SEQUENCE [LARGE SCALE GENOMIC DNA]</scope>
    <source>
        <strain evidence="8 9">DSM 44290</strain>
    </source>
</reference>
<evidence type="ECO:0000256" key="4">
    <source>
        <dbReference type="ARBA" id="ARBA00022989"/>
    </source>
</evidence>
<dbReference type="PANTHER" id="PTHR30619:SF1">
    <property type="entry name" value="RECOMBINATION PROTEIN 2"/>
    <property type="match status" value="1"/>
</dbReference>
<keyword evidence="5 6" id="KW-0472">Membrane</keyword>
<protein>
    <submittedName>
        <fullName evidence="8">Competence protein ComEC</fullName>
    </submittedName>
</protein>
<gene>
    <name evidence="8" type="ORF">DFR76_109300</name>
</gene>
<dbReference type="Proteomes" id="UP000254869">
    <property type="component" value="Unassembled WGS sequence"/>
</dbReference>
<dbReference type="NCBIfam" id="TIGR00360">
    <property type="entry name" value="ComEC_N-term"/>
    <property type="match status" value="1"/>
</dbReference>
<comment type="subcellular location">
    <subcellularLocation>
        <location evidence="1">Cell membrane</location>
        <topology evidence="1">Multi-pass membrane protein</topology>
    </subcellularLocation>
</comment>